<dbReference type="Proteomes" id="UP000007797">
    <property type="component" value="Unassembled WGS sequence"/>
</dbReference>
<evidence type="ECO:0000313" key="2">
    <source>
        <dbReference type="Proteomes" id="UP000007797"/>
    </source>
</evidence>
<dbReference type="GeneID" id="14867282"/>
<proteinExistence type="predicted"/>
<reference evidence="2" key="1">
    <citation type="journal article" date="2011" name="Genome Res.">
        <title>Phylogeny-wide analysis of social amoeba genomes highlights ancient origins for complex intercellular communication.</title>
        <authorList>
            <person name="Heidel A.J."/>
            <person name="Lawal H.M."/>
            <person name="Felder M."/>
            <person name="Schilde C."/>
            <person name="Helps N.R."/>
            <person name="Tunggal B."/>
            <person name="Rivero F."/>
            <person name="John U."/>
            <person name="Schleicher M."/>
            <person name="Eichinger L."/>
            <person name="Platzer M."/>
            <person name="Noegel A.A."/>
            <person name="Schaap P."/>
            <person name="Gloeckner G."/>
        </authorList>
    </citation>
    <scope>NUCLEOTIDE SEQUENCE [LARGE SCALE GENOMIC DNA]</scope>
    <source>
        <strain evidence="2">SH3</strain>
    </source>
</reference>
<keyword evidence="2" id="KW-1185">Reference proteome</keyword>
<organism evidence="1 2">
    <name type="scientific">Cavenderia fasciculata</name>
    <name type="common">Slime mold</name>
    <name type="synonym">Dictyostelium fasciculatum</name>
    <dbReference type="NCBI Taxonomy" id="261658"/>
    <lineage>
        <taxon>Eukaryota</taxon>
        <taxon>Amoebozoa</taxon>
        <taxon>Evosea</taxon>
        <taxon>Eumycetozoa</taxon>
        <taxon>Dictyostelia</taxon>
        <taxon>Acytosteliales</taxon>
        <taxon>Cavenderiaceae</taxon>
        <taxon>Cavenderia</taxon>
    </lineage>
</organism>
<accession>F4QAM3</accession>
<gene>
    <name evidence="1" type="ORF">DFA_10585</name>
</gene>
<protein>
    <submittedName>
        <fullName evidence="1">Uncharacterized protein</fullName>
    </submittedName>
</protein>
<name>F4QAM3_CACFS</name>
<sequence length="88" mass="9773">MSTGGEYVVDALGSACFANRYPSKWQWSMSFDSIVNGGLLSSWLEDGVVDEVDVDPSALVKERPEVDEVDVDPDTLDKEELLEEWSLC</sequence>
<dbReference type="RefSeq" id="XP_004354489.1">
    <property type="nucleotide sequence ID" value="XM_004354437.1"/>
</dbReference>
<evidence type="ECO:0000313" key="1">
    <source>
        <dbReference type="EMBL" id="EGG15742.1"/>
    </source>
</evidence>
<dbReference type="AlphaFoldDB" id="F4QAM3"/>
<dbReference type="KEGG" id="dfa:DFA_10585"/>
<dbReference type="EMBL" id="GL883026">
    <property type="protein sequence ID" value="EGG15742.1"/>
    <property type="molecule type" value="Genomic_DNA"/>
</dbReference>